<dbReference type="AlphaFoldDB" id="A0A485K572"/>
<dbReference type="Gene3D" id="3.10.310.10">
    <property type="entry name" value="Diaminopimelate Epimerase, Chain A, domain 1"/>
    <property type="match status" value="2"/>
</dbReference>
<dbReference type="HAMAP" id="MF_00197">
    <property type="entry name" value="DAP_epimerase"/>
    <property type="match status" value="1"/>
</dbReference>
<dbReference type="PANTHER" id="PTHR31689:SF0">
    <property type="entry name" value="DIAMINOPIMELATE EPIMERASE"/>
    <property type="match status" value="1"/>
</dbReference>
<evidence type="ECO:0000313" key="4">
    <source>
        <dbReference type="EMBL" id="VFT78248.1"/>
    </source>
</evidence>
<dbReference type="PANTHER" id="PTHR31689">
    <property type="entry name" value="DIAMINOPIMELATE EPIMERASE, CHLOROPLASTIC"/>
    <property type="match status" value="1"/>
</dbReference>
<dbReference type="OrthoDB" id="4768at2759"/>
<evidence type="ECO:0000256" key="1">
    <source>
        <dbReference type="ARBA" id="ARBA00010219"/>
    </source>
</evidence>
<dbReference type="InterPro" id="IPR001653">
    <property type="entry name" value="DAP_epimerase_DapF"/>
</dbReference>
<dbReference type="NCBIfam" id="TIGR00652">
    <property type="entry name" value="DapF"/>
    <property type="match status" value="1"/>
</dbReference>
<dbReference type="GO" id="GO:0009089">
    <property type="term" value="P:lysine biosynthetic process via diaminopimelate"/>
    <property type="evidence" value="ECO:0007669"/>
    <property type="project" value="InterPro"/>
</dbReference>
<keyword evidence="5" id="KW-1185">Reference proteome</keyword>
<sequence>MLVPFTKFNGAGNDFVLVDNRTLGLHVTPAQAIRICHRQRGVGADGLLLLRDCGSGAADFAWEFIQCDGDTANMCGNGARCFVRFVHGLMGHTNPITFETGAGVVSAFLNAAGDVSIRLPSPTDLVLHASLALSFDPHAIVHFVNTGVPHAVLVVPDVDAIDVLVAGKDVRHHAHFGPKGTNVNFVQVLRLNHLRARSFERGVEGETQACGTGVAAAALVAARLHGFTSPVTIDVQSGAALTVAFQVLADGTFADVQLAGPAVATFTGIIEV</sequence>
<evidence type="ECO:0000313" key="3">
    <source>
        <dbReference type="EMBL" id="KAF0719430.1"/>
    </source>
</evidence>
<dbReference type="EMBL" id="CAADRA010000070">
    <property type="protein sequence ID" value="VFT78248.1"/>
    <property type="molecule type" value="Genomic_DNA"/>
</dbReference>
<dbReference type="GO" id="GO:0005829">
    <property type="term" value="C:cytosol"/>
    <property type="evidence" value="ECO:0007669"/>
    <property type="project" value="TreeGrafter"/>
</dbReference>
<reference evidence="4 5" key="1">
    <citation type="submission" date="2019-03" db="EMBL/GenBank/DDBJ databases">
        <authorList>
            <person name="Gaulin E."/>
            <person name="Dumas B."/>
        </authorList>
    </citation>
    <scope>NUCLEOTIDE SEQUENCE [LARGE SCALE GENOMIC DNA]</scope>
    <source>
        <strain evidence="4">CBS 568.67</strain>
    </source>
</reference>
<name>A0A485K572_9STRA</name>
<protein>
    <submittedName>
        <fullName evidence="4">Aste57867_1026 protein</fullName>
    </submittedName>
</protein>
<dbReference type="EMBL" id="VJMH01000070">
    <property type="protein sequence ID" value="KAF0719430.1"/>
    <property type="molecule type" value="Genomic_DNA"/>
</dbReference>
<dbReference type="SUPFAM" id="SSF54506">
    <property type="entry name" value="Diaminopimelate epimerase-like"/>
    <property type="match status" value="2"/>
</dbReference>
<dbReference type="Pfam" id="PF01678">
    <property type="entry name" value="DAP_epimerase"/>
    <property type="match status" value="2"/>
</dbReference>
<comment type="similarity">
    <text evidence="1">Belongs to the diaminopimelate epimerase family.</text>
</comment>
<evidence type="ECO:0000256" key="2">
    <source>
        <dbReference type="ARBA" id="ARBA00023235"/>
    </source>
</evidence>
<organism evidence="4 5">
    <name type="scientific">Aphanomyces stellatus</name>
    <dbReference type="NCBI Taxonomy" id="120398"/>
    <lineage>
        <taxon>Eukaryota</taxon>
        <taxon>Sar</taxon>
        <taxon>Stramenopiles</taxon>
        <taxon>Oomycota</taxon>
        <taxon>Saprolegniomycetes</taxon>
        <taxon>Saprolegniales</taxon>
        <taxon>Verrucalvaceae</taxon>
        <taxon>Aphanomyces</taxon>
    </lineage>
</organism>
<evidence type="ECO:0000313" key="5">
    <source>
        <dbReference type="Proteomes" id="UP000332933"/>
    </source>
</evidence>
<gene>
    <name evidence="4" type="primary">Aste57867_1026</name>
    <name evidence="3" type="ORF">As57867_001025</name>
    <name evidence="4" type="ORF">ASTE57867_1026</name>
</gene>
<proteinExistence type="inferred from homology"/>
<dbReference type="GO" id="GO:0008837">
    <property type="term" value="F:diaminopimelate epimerase activity"/>
    <property type="evidence" value="ECO:0007669"/>
    <property type="project" value="InterPro"/>
</dbReference>
<dbReference type="Proteomes" id="UP000332933">
    <property type="component" value="Unassembled WGS sequence"/>
</dbReference>
<accession>A0A485K572</accession>
<reference evidence="3" key="2">
    <citation type="submission" date="2019-06" db="EMBL/GenBank/DDBJ databases">
        <title>Genomics analysis of Aphanomyces spp. identifies a new class of oomycete effector associated with host adaptation.</title>
        <authorList>
            <person name="Gaulin E."/>
        </authorList>
    </citation>
    <scope>NUCLEOTIDE SEQUENCE</scope>
    <source>
        <strain evidence="3">CBS 578.67</strain>
    </source>
</reference>
<keyword evidence="2" id="KW-0413">Isomerase</keyword>